<accession>A0A917N067</accession>
<dbReference type="Proteomes" id="UP000662074">
    <property type="component" value="Unassembled WGS sequence"/>
</dbReference>
<dbReference type="RefSeq" id="WP_188413839.1">
    <property type="nucleotide sequence ID" value="NZ_BMDO01000001.1"/>
</dbReference>
<protein>
    <recommendedName>
        <fullName evidence="1">DUF3885 domain-containing protein</fullName>
    </recommendedName>
</protein>
<dbReference type="Pfam" id="PF13021">
    <property type="entry name" value="DUF3885"/>
    <property type="match status" value="1"/>
</dbReference>
<comment type="caution">
    <text evidence="2">The sequence shown here is derived from an EMBL/GenBank/DDBJ whole genome shotgun (WGS) entry which is preliminary data.</text>
</comment>
<reference evidence="2" key="1">
    <citation type="journal article" date="2014" name="Int. J. Syst. Evol. Microbiol.">
        <title>Complete genome sequence of Corynebacterium casei LMG S-19264T (=DSM 44701T), isolated from a smear-ripened cheese.</title>
        <authorList>
            <consortium name="US DOE Joint Genome Institute (JGI-PGF)"/>
            <person name="Walter F."/>
            <person name="Albersmeier A."/>
            <person name="Kalinowski J."/>
            <person name="Ruckert C."/>
        </authorList>
    </citation>
    <scope>NUCLEOTIDE SEQUENCE</scope>
    <source>
        <strain evidence="2">CCM 8711</strain>
    </source>
</reference>
<reference evidence="2" key="2">
    <citation type="submission" date="2020-09" db="EMBL/GenBank/DDBJ databases">
        <authorList>
            <person name="Sun Q."/>
            <person name="Sedlacek I."/>
        </authorList>
    </citation>
    <scope>NUCLEOTIDE SEQUENCE</scope>
    <source>
        <strain evidence="2">CCM 8711</strain>
    </source>
</reference>
<dbReference type="EMBL" id="BMDO01000001">
    <property type="protein sequence ID" value="GGI49505.1"/>
    <property type="molecule type" value="Genomic_DNA"/>
</dbReference>
<sequence length="208" mass="24324">MQLHSFLDNVFKSLKLTQPLFFKGFPALRFDLQDEMLDTSDDAYFTEVVRRMNKIHEITTSKNDEVLIMLQRYTYKRRKIRKYSYLFKLFNEATATYQFKRSKAPIYKANGDTVADRSCLVIIKDKACNINFKGIFVGISHADFGRTPIIRGELYIVNLTKATITLMYDDRGCDLVSNNIQLLKDYYVELNDLVLEANRSDIIERLNI</sequence>
<organism evidence="2 3">
    <name type="scientific">Mucilaginibacter galii</name>
    <dbReference type="NCBI Taxonomy" id="2005073"/>
    <lineage>
        <taxon>Bacteria</taxon>
        <taxon>Pseudomonadati</taxon>
        <taxon>Bacteroidota</taxon>
        <taxon>Sphingobacteriia</taxon>
        <taxon>Sphingobacteriales</taxon>
        <taxon>Sphingobacteriaceae</taxon>
        <taxon>Mucilaginibacter</taxon>
    </lineage>
</organism>
<evidence type="ECO:0000313" key="3">
    <source>
        <dbReference type="Proteomes" id="UP000662074"/>
    </source>
</evidence>
<evidence type="ECO:0000259" key="1">
    <source>
        <dbReference type="Pfam" id="PF13021"/>
    </source>
</evidence>
<feature type="domain" description="DUF3885" evidence="1">
    <location>
        <begin position="3"/>
        <end position="196"/>
    </location>
</feature>
<dbReference type="InterPro" id="IPR024976">
    <property type="entry name" value="DUF3885"/>
</dbReference>
<keyword evidence="3" id="KW-1185">Reference proteome</keyword>
<dbReference type="AlphaFoldDB" id="A0A917N067"/>
<evidence type="ECO:0000313" key="2">
    <source>
        <dbReference type="EMBL" id="GGI49505.1"/>
    </source>
</evidence>
<proteinExistence type="predicted"/>
<gene>
    <name evidence="2" type="primary">ynaE</name>
    <name evidence="2" type="ORF">GCM10011425_07170</name>
</gene>
<name>A0A917N067_9SPHI</name>